<gene>
    <name evidence="2" type="ORF">Sradi_5189800</name>
</gene>
<feature type="domain" description="Reverse transcriptase Ty1/copia-type" evidence="1">
    <location>
        <begin position="1"/>
        <end position="42"/>
    </location>
</feature>
<reference evidence="2" key="1">
    <citation type="submission" date="2020-06" db="EMBL/GenBank/DDBJ databases">
        <authorList>
            <person name="Li T."/>
            <person name="Hu X."/>
            <person name="Zhang T."/>
            <person name="Song X."/>
            <person name="Zhang H."/>
            <person name="Dai N."/>
            <person name="Sheng W."/>
            <person name="Hou X."/>
            <person name="Wei L."/>
        </authorList>
    </citation>
    <scope>NUCLEOTIDE SEQUENCE</scope>
    <source>
        <strain evidence="2">G02</strain>
        <tissue evidence="2">Leaf</tissue>
    </source>
</reference>
<dbReference type="InterPro" id="IPR013103">
    <property type="entry name" value="RVT_2"/>
</dbReference>
<organism evidence="2">
    <name type="scientific">Sesamum radiatum</name>
    <name type="common">Black benniseed</name>
    <dbReference type="NCBI Taxonomy" id="300843"/>
    <lineage>
        <taxon>Eukaryota</taxon>
        <taxon>Viridiplantae</taxon>
        <taxon>Streptophyta</taxon>
        <taxon>Embryophyta</taxon>
        <taxon>Tracheophyta</taxon>
        <taxon>Spermatophyta</taxon>
        <taxon>Magnoliopsida</taxon>
        <taxon>eudicotyledons</taxon>
        <taxon>Gunneridae</taxon>
        <taxon>Pentapetalae</taxon>
        <taxon>asterids</taxon>
        <taxon>lamiids</taxon>
        <taxon>Lamiales</taxon>
        <taxon>Pedaliaceae</taxon>
        <taxon>Sesamum</taxon>
    </lineage>
</organism>
<dbReference type="AlphaFoldDB" id="A0AAW2M426"/>
<comment type="caution">
    <text evidence="2">The sequence shown here is derived from an EMBL/GenBank/DDBJ whole genome shotgun (WGS) entry which is preliminary data.</text>
</comment>
<proteinExistence type="predicted"/>
<dbReference type="EMBL" id="JACGWJ010000023">
    <property type="protein sequence ID" value="KAL0326205.1"/>
    <property type="molecule type" value="Genomic_DNA"/>
</dbReference>
<reference evidence="2" key="2">
    <citation type="journal article" date="2024" name="Plant">
        <title>Genomic evolution and insights into agronomic trait innovations of Sesamum species.</title>
        <authorList>
            <person name="Miao H."/>
            <person name="Wang L."/>
            <person name="Qu L."/>
            <person name="Liu H."/>
            <person name="Sun Y."/>
            <person name="Le M."/>
            <person name="Wang Q."/>
            <person name="Wei S."/>
            <person name="Zheng Y."/>
            <person name="Lin W."/>
            <person name="Duan Y."/>
            <person name="Cao H."/>
            <person name="Xiong S."/>
            <person name="Wang X."/>
            <person name="Wei L."/>
            <person name="Li C."/>
            <person name="Ma Q."/>
            <person name="Ju M."/>
            <person name="Zhao R."/>
            <person name="Li G."/>
            <person name="Mu C."/>
            <person name="Tian Q."/>
            <person name="Mei H."/>
            <person name="Zhang T."/>
            <person name="Gao T."/>
            <person name="Zhang H."/>
        </authorList>
    </citation>
    <scope>NUCLEOTIDE SEQUENCE</scope>
    <source>
        <strain evidence="2">G02</strain>
    </source>
</reference>
<sequence length="83" mass="9375">MDVKTTFLHGDLEEQIYMEQPDRFTQPGHEHLVCKLKKSLYMAVAEAAKEALWLSGLSKELGVEQGGVQLHCDRQSAIYLAKN</sequence>
<protein>
    <submittedName>
        <fullName evidence="2">Retrovirus-related Pol polyprotein from transposon TNT 1-94</fullName>
    </submittedName>
</protein>
<evidence type="ECO:0000313" key="2">
    <source>
        <dbReference type="EMBL" id="KAL0326205.1"/>
    </source>
</evidence>
<accession>A0AAW2M426</accession>
<name>A0AAW2M426_SESRA</name>
<evidence type="ECO:0000259" key="1">
    <source>
        <dbReference type="Pfam" id="PF07727"/>
    </source>
</evidence>
<dbReference type="Pfam" id="PF07727">
    <property type="entry name" value="RVT_2"/>
    <property type="match status" value="1"/>
</dbReference>